<organism evidence="2 3">
    <name type="scientific">Hirsutella minnesotensis 3608</name>
    <dbReference type="NCBI Taxonomy" id="1043627"/>
    <lineage>
        <taxon>Eukaryota</taxon>
        <taxon>Fungi</taxon>
        <taxon>Dikarya</taxon>
        <taxon>Ascomycota</taxon>
        <taxon>Pezizomycotina</taxon>
        <taxon>Sordariomycetes</taxon>
        <taxon>Hypocreomycetidae</taxon>
        <taxon>Hypocreales</taxon>
        <taxon>Ophiocordycipitaceae</taxon>
        <taxon>Hirsutella</taxon>
    </lineage>
</organism>
<accession>A0A0F7ZQ94</accession>
<reference evidence="2 3" key="1">
    <citation type="journal article" date="2014" name="Genome Biol. Evol.">
        <title>Comparative genomics and transcriptomics analyses reveal divergent lifestyle features of nematode endoparasitic fungus Hirsutella minnesotensis.</title>
        <authorList>
            <person name="Lai Y."/>
            <person name="Liu K."/>
            <person name="Zhang X."/>
            <person name="Zhang X."/>
            <person name="Li K."/>
            <person name="Wang N."/>
            <person name="Shu C."/>
            <person name="Wu Y."/>
            <person name="Wang C."/>
            <person name="Bushley K.E."/>
            <person name="Xiang M."/>
            <person name="Liu X."/>
        </authorList>
    </citation>
    <scope>NUCLEOTIDE SEQUENCE [LARGE SCALE GENOMIC DNA]</scope>
    <source>
        <strain evidence="2 3">3608</strain>
    </source>
</reference>
<evidence type="ECO:0000256" key="1">
    <source>
        <dbReference type="SAM" id="MobiDB-lite"/>
    </source>
</evidence>
<keyword evidence="3" id="KW-1185">Reference proteome</keyword>
<proteinExistence type="predicted"/>
<evidence type="ECO:0000313" key="3">
    <source>
        <dbReference type="Proteomes" id="UP000054481"/>
    </source>
</evidence>
<name>A0A0F7ZQ94_9HYPO</name>
<gene>
    <name evidence="2" type="ORF">HIM_03732</name>
</gene>
<feature type="compositionally biased region" description="Basic and acidic residues" evidence="1">
    <location>
        <begin position="121"/>
        <end position="134"/>
    </location>
</feature>
<sequence length="484" mass="55662">MTHHEHHWRDSERLAAILSHCCHACHRPHIARAFWILLQTAVQRAPGGTPGRFSLRRSISTRVTAHFSLVSSDPRSPAVRRLLITRTSRKATFNTRLRDTFLLTIQCSSSSSSQGPSPKVTIRDRKPFSSKDHVMAPFPPLHHVDREAMSRQPPPNSPISSTSARPPSSAATTQALDHQLLRETLRTPFSSVFQLTQDGTSYMNPSTLRSVPVAKITEDSPYWNPSWESLDAFLAKENEELRLKEQYRTLQRQDPDNKDFQKKGKFYQDNMSKYHKIREIFGPESSYHPNQLVSKHHLPPDGLCHRDIMYRLACKISDLQILHQKGLLTMDPWDFFRWRIHLKVKERQTFPGKTLSESLRSIVYRLCDDYGPQNPYADPIMREAVVFAAKFSGRIASYKRKECSQGQYVQAAVERQNRPKTVTTRRPHSISRAATHQAQLEAAQRARMERRARLRAAQPSTYQGVNAFRAQRRAREQNNSCDLP</sequence>
<feature type="region of interest" description="Disordered" evidence="1">
    <location>
        <begin position="108"/>
        <end position="174"/>
    </location>
</feature>
<feature type="compositionally biased region" description="Low complexity" evidence="1">
    <location>
        <begin position="158"/>
        <end position="173"/>
    </location>
</feature>
<evidence type="ECO:0000313" key="2">
    <source>
        <dbReference type="EMBL" id="KJZ76855.1"/>
    </source>
</evidence>
<dbReference type="AlphaFoldDB" id="A0A0F7ZQ94"/>
<protein>
    <submittedName>
        <fullName evidence="2">Uncharacterized protein</fullName>
    </submittedName>
</protein>
<dbReference type="Proteomes" id="UP000054481">
    <property type="component" value="Unassembled WGS sequence"/>
</dbReference>
<dbReference type="EMBL" id="KQ030509">
    <property type="protein sequence ID" value="KJZ76855.1"/>
    <property type="molecule type" value="Genomic_DNA"/>
</dbReference>
<dbReference type="OrthoDB" id="5041951at2759"/>